<evidence type="ECO:0000313" key="10">
    <source>
        <dbReference type="Proteomes" id="UP000027946"/>
    </source>
</evidence>
<evidence type="ECO:0000256" key="6">
    <source>
        <dbReference type="ARBA" id="ARBA00023136"/>
    </source>
</evidence>
<keyword evidence="3 7" id="KW-0812">Transmembrane</keyword>
<dbReference type="Gene3D" id="1.20.144.10">
    <property type="entry name" value="Phosphatidic acid phosphatase type 2/haloperoxidase"/>
    <property type="match status" value="2"/>
</dbReference>
<evidence type="ECO:0000256" key="2">
    <source>
        <dbReference type="ARBA" id="ARBA00022475"/>
    </source>
</evidence>
<dbReference type="PANTHER" id="PTHR14969">
    <property type="entry name" value="SPHINGOSINE-1-PHOSPHATE PHOSPHOHYDROLASE"/>
    <property type="match status" value="1"/>
</dbReference>
<gene>
    <name evidence="9" type="ORF">CLIT_10c04290</name>
</gene>
<keyword evidence="2" id="KW-1003">Cell membrane</keyword>
<evidence type="ECO:0000256" key="7">
    <source>
        <dbReference type="SAM" id="Phobius"/>
    </source>
</evidence>
<evidence type="ECO:0000256" key="4">
    <source>
        <dbReference type="ARBA" id="ARBA00022801"/>
    </source>
</evidence>
<feature type="transmembrane region" description="Helical" evidence="7">
    <location>
        <begin position="58"/>
        <end position="77"/>
    </location>
</feature>
<proteinExistence type="predicted"/>
<dbReference type="PANTHER" id="PTHR14969:SF62">
    <property type="entry name" value="DECAPRENYLPHOSPHORYL-5-PHOSPHORIBOSE PHOSPHATASE RV3807C-RELATED"/>
    <property type="match status" value="1"/>
</dbReference>
<dbReference type="GO" id="GO:0005886">
    <property type="term" value="C:plasma membrane"/>
    <property type="evidence" value="ECO:0007669"/>
    <property type="project" value="UniProtKB-SubCell"/>
</dbReference>
<dbReference type="Proteomes" id="UP000027946">
    <property type="component" value="Unassembled WGS sequence"/>
</dbReference>
<keyword evidence="6 7" id="KW-0472">Membrane</keyword>
<keyword evidence="4" id="KW-0378">Hydrolase</keyword>
<evidence type="ECO:0000256" key="1">
    <source>
        <dbReference type="ARBA" id="ARBA00004651"/>
    </source>
</evidence>
<dbReference type="AlphaFoldDB" id="A0A069RNE6"/>
<dbReference type="Pfam" id="PF01569">
    <property type="entry name" value="PAP2"/>
    <property type="match status" value="1"/>
</dbReference>
<protein>
    <submittedName>
        <fullName evidence="9">Membrane-associated phospholipid phosphatase</fullName>
    </submittedName>
</protein>
<dbReference type="InterPro" id="IPR000326">
    <property type="entry name" value="PAP2/HPO"/>
</dbReference>
<evidence type="ECO:0000256" key="5">
    <source>
        <dbReference type="ARBA" id="ARBA00022989"/>
    </source>
</evidence>
<evidence type="ECO:0000256" key="3">
    <source>
        <dbReference type="ARBA" id="ARBA00022692"/>
    </source>
</evidence>
<reference evidence="9 10" key="1">
    <citation type="submission" date="2014-03" db="EMBL/GenBank/DDBJ databases">
        <title>Genome sequence of Clostridium litorale W6, DSM 5388.</title>
        <authorList>
            <person name="Poehlein A."/>
            <person name="Jagirdar A."/>
            <person name="Khonsari B."/>
            <person name="Chibani C.M."/>
            <person name="Gutierrez Gutierrez D.A."/>
            <person name="Davydova E."/>
            <person name="Alghaithi H.S."/>
            <person name="Nair K.P."/>
            <person name="Dhamotharan K."/>
            <person name="Chandran L."/>
            <person name="G W."/>
            <person name="Daniel R."/>
        </authorList>
    </citation>
    <scope>NUCLEOTIDE SEQUENCE [LARGE SCALE GENOMIC DNA]</scope>
    <source>
        <strain evidence="9 10">W6</strain>
    </source>
</reference>
<organism evidence="9 10">
    <name type="scientific">Peptoclostridium litorale DSM 5388</name>
    <dbReference type="NCBI Taxonomy" id="1121324"/>
    <lineage>
        <taxon>Bacteria</taxon>
        <taxon>Bacillati</taxon>
        <taxon>Bacillota</taxon>
        <taxon>Clostridia</taxon>
        <taxon>Peptostreptococcales</taxon>
        <taxon>Peptoclostridiaceae</taxon>
        <taxon>Peptoclostridium</taxon>
    </lineage>
</organism>
<feature type="transmembrane region" description="Helical" evidence="7">
    <location>
        <begin position="155"/>
        <end position="172"/>
    </location>
</feature>
<feature type="domain" description="Phosphatidic acid phosphatase type 2/haloperoxidase" evidence="8">
    <location>
        <begin position="58"/>
        <end position="170"/>
    </location>
</feature>
<dbReference type="SMART" id="SM00014">
    <property type="entry name" value="acidPPc"/>
    <property type="match status" value="1"/>
</dbReference>
<accession>A0A069RNE6</accession>
<dbReference type="OrthoDB" id="9789113at2"/>
<dbReference type="RefSeq" id="WP_038264167.1">
    <property type="nucleotide sequence ID" value="NZ_FSRH01000006.1"/>
</dbReference>
<name>A0A069RNE6_PEPLI</name>
<evidence type="ECO:0000259" key="8">
    <source>
        <dbReference type="SMART" id="SM00014"/>
    </source>
</evidence>
<sequence length="182" mass="20252">MLTYIQAVDMKLLQWIAGFAKNDFFDFLMPIVTKIGNKGMIWIVIALVLMATKKYRRHGIVLAGALLIGVILGDGFLKKIFQRPRPFEEIEGMKLLIKAPTTYSFPSGHTTASFGAFWALHKKFSDKRVTAGVFLLAAFISFSRMYLFVHYPTDIAAGVILGIASASLALKAEKAFESKKVK</sequence>
<feature type="transmembrane region" description="Helical" evidence="7">
    <location>
        <begin position="35"/>
        <end position="52"/>
    </location>
</feature>
<comment type="caution">
    <text evidence="9">The sequence shown here is derived from an EMBL/GenBank/DDBJ whole genome shotgun (WGS) entry which is preliminary data.</text>
</comment>
<keyword evidence="10" id="KW-1185">Reference proteome</keyword>
<keyword evidence="5 7" id="KW-1133">Transmembrane helix</keyword>
<dbReference type="STRING" id="1121324.CLIT_10c04290"/>
<dbReference type="GO" id="GO:0016787">
    <property type="term" value="F:hydrolase activity"/>
    <property type="evidence" value="ECO:0007669"/>
    <property type="project" value="UniProtKB-KW"/>
</dbReference>
<dbReference type="InterPro" id="IPR036938">
    <property type="entry name" value="PAP2/HPO_sf"/>
</dbReference>
<comment type="subcellular location">
    <subcellularLocation>
        <location evidence="1">Cell membrane</location>
        <topology evidence="1">Multi-pass membrane protein</topology>
    </subcellularLocation>
</comment>
<dbReference type="EMBL" id="JJMM01000010">
    <property type="protein sequence ID" value="KDR95702.1"/>
    <property type="molecule type" value="Genomic_DNA"/>
</dbReference>
<dbReference type="eggNOG" id="COG0671">
    <property type="taxonomic scope" value="Bacteria"/>
</dbReference>
<dbReference type="SUPFAM" id="SSF48317">
    <property type="entry name" value="Acid phosphatase/Vanadium-dependent haloperoxidase"/>
    <property type="match status" value="1"/>
</dbReference>
<evidence type="ECO:0000313" key="9">
    <source>
        <dbReference type="EMBL" id="KDR95702.1"/>
    </source>
</evidence>